<evidence type="ECO:0000313" key="1">
    <source>
        <dbReference type="EMBL" id="PXV57433.1"/>
    </source>
</evidence>
<reference evidence="1 2" key="1">
    <citation type="submission" date="2018-03" db="EMBL/GenBank/DDBJ databases">
        <title>Genomic Encyclopedia of Archaeal and Bacterial Type Strains, Phase II (KMG-II): from individual species to whole genera.</title>
        <authorList>
            <person name="Goeker M."/>
        </authorList>
    </citation>
    <scope>NUCLEOTIDE SEQUENCE [LARGE SCALE GENOMIC DNA]</scope>
    <source>
        <strain evidence="1 2">DSM 100214</strain>
    </source>
</reference>
<dbReference type="AlphaFoldDB" id="A0A2V3PK51"/>
<organism evidence="1 2">
    <name type="scientific">Dysgonomonas alginatilytica</name>
    <dbReference type="NCBI Taxonomy" id="1605892"/>
    <lineage>
        <taxon>Bacteria</taxon>
        <taxon>Pseudomonadati</taxon>
        <taxon>Bacteroidota</taxon>
        <taxon>Bacteroidia</taxon>
        <taxon>Bacteroidales</taxon>
        <taxon>Dysgonomonadaceae</taxon>
        <taxon>Dysgonomonas</taxon>
    </lineage>
</organism>
<name>A0A2V3PK51_9BACT</name>
<proteinExistence type="predicted"/>
<evidence type="ECO:0000313" key="2">
    <source>
        <dbReference type="Proteomes" id="UP000247973"/>
    </source>
</evidence>
<keyword evidence="2" id="KW-1185">Reference proteome</keyword>
<accession>A0A2V3PK51</accession>
<gene>
    <name evidence="1" type="ORF">CLV62_15217</name>
</gene>
<comment type="caution">
    <text evidence="1">The sequence shown here is derived from an EMBL/GenBank/DDBJ whole genome shotgun (WGS) entry which is preliminary data.</text>
</comment>
<dbReference type="Proteomes" id="UP000247973">
    <property type="component" value="Unassembled WGS sequence"/>
</dbReference>
<sequence>MENAINLNEQLTLVTKNVIDSICGIKNIPEGLLPHTVFVEEVNSKGAPFYRKYQMVDMDRVDGNCIVYDKAAGFQDEISLQAVNIDWLITFWKRYLELSGEEEPMPKTLCVFLFPKERFDRNATDEEIIADYQADQEQDLCVEKYTPDEFAAIINDNGINYQEYFTRFINY</sequence>
<dbReference type="RefSeq" id="WP_110312717.1">
    <property type="nucleotide sequence ID" value="NZ_QICL01000052.1"/>
</dbReference>
<dbReference type="EMBL" id="QICL01000052">
    <property type="protein sequence ID" value="PXV57433.1"/>
    <property type="molecule type" value="Genomic_DNA"/>
</dbReference>
<dbReference type="OrthoDB" id="1035785at2"/>
<protein>
    <submittedName>
        <fullName evidence="1">Uncharacterized protein</fullName>
    </submittedName>
</protein>